<keyword evidence="4 5" id="KW-0408">Iron</keyword>
<dbReference type="PRINTS" id="PR00463">
    <property type="entry name" value="EP450I"/>
</dbReference>
<dbReference type="InterPro" id="IPR001128">
    <property type="entry name" value="Cyt_P450"/>
</dbReference>
<dbReference type="GO" id="GO:0005506">
    <property type="term" value="F:iron ion binding"/>
    <property type="evidence" value="ECO:0007669"/>
    <property type="project" value="InterPro"/>
</dbReference>
<sequence>MAVVVLLFVAVCAGLLAVRQYLAGKRLPPGVRELPGPKGIPYFGRIHDVPAEKTWLKFYEWSQQYGPIYKQEMFGATHVWISSEKVANDLMGKKASIYSDRPTIPNLPDNRTSGDYLALLGHTETWKRQRKLCNSLMHTSALASLHAYPTRERDRFLYLMWRDPANYVEWIEQLTSRTVSRLSWGSAHPARMLRETTFGLLQTISPAGALPNIVTFLRHVPHALSPWKQRERARHQLETATFRANLDFVRDEVASERALPSFIRTFLEGKKAAPGEHGAKEKWGDPTEAMNVVGLMAIAGALTIGSPVQSYVLAMLHFPDWQRKLAEEIDTVCEGRCPQWEDREKLPLLRAVVKEVIRWRPPVPTGIPHAVEADDVYEGYLIPKGAIIHPFEWGMTRNEDTYPDAETFNPARWLDPAFPTYRAPLTQHPNLSGFSQFGFGRRTCQGLPIVEQDLYLAMGGMAWAFTLRKKRDPVTGRDVPVHWNNYTALLIAKPEPFVFDALPRDEDKMALMSVMYEFAKDAEDAELEVEVPELTKEGSVDGKDSDESDSCASDSDVLVSVRESSPDTEVDDDDDDAAAAADAVEHAEKLVRVKALGSSQPKRDSVVLMQEMHAVPGAWAA</sequence>
<dbReference type="PRINTS" id="PR00385">
    <property type="entry name" value="P450"/>
</dbReference>
<dbReference type="InterPro" id="IPR002401">
    <property type="entry name" value="Cyt_P450_E_grp-I"/>
</dbReference>
<dbReference type="EMBL" id="JAQQPM010000001">
    <property type="protein sequence ID" value="KAK2067094.1"/>
    <property type="molecule type" value="Genomic_DNA"/>
</dbReference>
<proteinExistence type="inferred from homology"/>
<dbReference type="Gene3D" id="1.10.630.10">
    <property type="entry name" value="Cytochrome P450"/>
    <property type="match status" value="1"/>
</dbReference>
<gene>
    <name evidence="8" type="ORF">P8C59_000858</name>
</gene>
<dbReference type="Pfam" id="PF00067">
    <property type="entry name" value="p450"/>
    <property type="match status" value="1"/>
</dbReference>
<keyword evidence="9" id="KW-1185">Reference proteome</keyword>
<keyword evidence="7" id="KW-0732">Signal</keyword>
<comment type="caution">
    <text evidence="8">The sequence shown here is derived from an EMBL/GenBank/DDBJ whole genome shotgun (WGS) entry which is preliminary data.</text>
</comment>
<dbReference type="InterPro" id="IPR036396">
    <property type="entry name" value="Cyt_P450_sf"/>
</dbReference>
<evidence type="ECO:0000313" key="9">
    <source>
        <dbReference type="Proteomes" id="UP001217918"/>
    </source>
</evidence>
<evidence type="ECO:0000256" key="4">
    <source>
        <dbReference type="ARBA" id="ARBA00023004"/>
    </source>
</evidence>
<feature type="compositionally biased region" description="Basic and acidic residues" evidence="6">
    <location>
        <begin position="534"/>
        <end position="545"/>
    </location>
</feature>
<feature type="signal peptide" evidence="7">
    <location>
        <begin position="1"/>
        <end position="17"/>
    </location>
</feature>
<evidence type="ECO:0008006" key="10">
    <source>
        <dbReference type="Google" id="ProtNLM"/>
    </source>
</evidence>
<evidence type="ECO:0000256" key="7">
    <source>
        <dbReference type="SAM" id="SignalP"/>
    </source>
</evidence>
<keyword evidence="3" id="KW-0560">Oxidoreductase</keyword>
<keyword evidence="2 5" id="KW-0479">Metal-binding</keyword>
<protein>
    <recommendedName>
        <fullName evidence="10">Cytochrome P450</fullName>
    </recommendedName>
</protein>
<dbReference type="InterPro" id="IPR050364">
    <property type="entry name" value="Cytochrome_P450_fung"/>
</dbReference>
<dbReference type="Proteomes" id="UP001217918">
    <property type="component" value="Unassembled WGS sequence"/>
</dbReference>
<feature type="chain" id="PRO_5041977161" description="Cytochrome P450" evidence="7">
    <location>
        <begin position="18"/>
        <end position="621"/>
    </location>
</feature>
<dbReference type="PANTHER" id="PTHR46300">
    <property type="entry name" value="P450, PUTATIVE (EUROFUNG)-RELATED-RELATED"/>
    <property type="match status" value="1"/>
</dbReference>
<evidence type="ECO:0000313" key="8">
    <source>
        <dbReference type="EMBL" id="KAK2067094.1"/>
    </source>
</evidence>
<feature type="binding site" description="axial binding residue" evidence="5">
    <location>
        <position position="444"/>
    </location>
    <ligand>
        <name>heme</name>
        <dbReference type="ChEBI" id="CHEBI:30413"/>
    </ligand>
    <ligandPart>
        <name>Fe</name>
        <dbReference type="ChEBI" id="CHEBI:18248"/>
    </ligandPart>
</feature>
<evidence type="ECO:0000256" key="1">
    <source>
        <dbReference type="ARBA" id="ARBA00010617"/>
    </source>
</evidence>
<evidence type="ECO:0000256" key="5">
    <source>
        <dbReference type="PIRSR" id="PIRSR602401-1"/>
    </source>
</evidence>
<name>A0AAD9M739_9PEZI</name>
<feature type="region of interest" description="Disordered" evidence="6">
    <location>
        <begin position="534"/>
        <end position="579"/>
    </location>
</feature>
<reference evidence="8" key="1">
    <citation type="journal article" date="2023" name="Mol. Plant Microbe Interact.">
        <title>Elucidating the Obligate Nature and Biological Capacity of an Invasive Fungal Corn Pathogen.</title>
        <authorList>
            <person name="MacCready J.S."/>
            <person name="Roggenkamp E.M."/>
            <person name="Gdanetz K."/>
            <person name="Chilvers M.I."/>
        </authorList>
    </citation>
    <scope>NUCLEOTIDE SEQUENCE</scope>
    <source>
        <strain evidence="8">PM02</strain>
    </source>
</reference>
<feature type="compositionally biased region" description="Acidic residues" evidence="6">
    <location>
        <begin position="566"/>
        <end position="577"/>
    </location>
</feature>
<evidence type="ECO:0000256" key="2">
    <source>
        <dbReference type="ARBA" id="ARBA00022723"/>
    </source>
</evidence>
<comment type="similarity">
    <text evidence="1">Belongs to the cytochrome P450 family.</text>
</comment>
<evidence type="ECO:0000256" key="3">
    <source>
        <dbReference type="ARBA" id="ARBA00023002"/>
    </source>
</evidence>
<dbReference type="GO" id="GO:0004497">
    <property type="term" value="F:monooxygenase activity"/>
    <property type="evidence" value="ECO:0007669"/>
    <property type="project" value="InterPro"/>
</dbReference>
<dbReference type="SUPFAM" id="SSF48264">
    <property type="entry name" value="Cytochrome P450"/>
    <property type="match status" value="1"/>
</dbReference>
<organism evidence="8 9">
    <name type="scientific">Phyllachora maydis</name>
    <dbReference type="NCBI Taxonomy" id="1825666"/>
    <lineage>
        <taxon>Eukaryota</taxon>
        <taxon>Fungi</taxon>
        <taxon>Dikarya</taxon>
        <taxon>Ascomycota</taxon>
        <taxon>Pezizomycotina</taxon>
        <taxon>Sordariomycetes</taxon>
        <taxon>Sordariomycetidae</taxon>
        <taxon>Phyllachorales</taxon>
        <taxon>Phyllachoraceae</taxon>
        <taxon>Phyllachora</taxon>
    </lineage>
</organism>
<evidence type="ECO:0000256" key="6">
    <source>
        <dbReference type="SAM" id="MobiDB-lite"/>
    </source>
</evidence>
<dbReference type="GO" id="GO:0016705">
    <property type="term" value="F:oxidoreductase activity, acting on paired donors, with incorporation or reduction of molecular oxygen"/>
    <property type="evidence" value="ECO:0007669"/>
    <property type="project" value="InterPro"/>
</dbReference>
<keyword evidence="5" id="KW-0349">Heme</keyword>
<dbReference type="PANTHER" id="PTHR46300:SF8">
    <property type="entry name" value="CYTOCHROME P450 2E1"/>
    <property type="match status" value="1"/>
</dbReference>
<dbReference type="CDD" id="cd11065">
    <property type="entry name" value="CYP64-like"/>
    <property type="match status" value="1"/>
</dbReference>
<accession>A0AAD9M739</accession>
<dbReference type="GO" id="GO:0020037">
    <property type="term" value="F:heme binding"/>
    <property type="evidence" value="ECO:0007669"/>
    <property type="project" value="InterPro"/>
</dbReference>
<comment type="cofactor">
    <cofactor evidence="5">
        <name>heme</name>
        <dbReference type="ChEBI" id="CHEBI:30413"/>
    </cofactor>
</comment>
<dbReference type="AlphaFoldDB" id="A0AAD9M739"/>